<sequence length="36" mass="4294">MLKSQMYSYTNTQKYNSSIIMMSQFYGTSNRVLYLT</sequence>
<accession>A0A8S1LB25</accession>
<dbReference type="AlphaFoldDB" id="A0A8S1LB25"/>
<evidence type="ECO:0000313" key="2">
    <source>
        <dbReference type="Proteomes" id="UP000692954"/>
    </source>
</evidence>
<gene>
    <name evidence="1" type="ORF">PSON_ATCC_30995.1.T0190272</name>
</gene>
<name>A0A8S1LB25_9CILI</name>
<keyword evidence="2" id="KW-1185">Reference proteome</keyword>
<protein>
    <submittedName>
        <fullName evidence="1">Uncharacterized protein</fullName>
    </submittedName>
</protein>
<evidence type="ECO:0000313" key="1">
    <source>
        <dbReference type="EMBL" id="CAD8064747.1"/>
    </source>
</evidence>
<organism evidence="1 2">
    <name type="scientific">Paramecium sonneborni</name>
    <dbReference type="NCBI Taxonomy" id="65129"/>
    <lineage>
        <taxon>Eukaryota</taxon>
        <taxon>Sar</taxon>
        <taxon>Alveolata</taxon>
        <taxon>Ciliophora</taxon>
        <taxon>Intramacronucleata</taxon>
        <taxon>Oligohymenophorea</taxon>
        <taxon>Peniculida</taxon>
        <taxon>Parameciidae</taxon>
        <taxon>Paramecium</taxon>
    </lineage>
</organism>
<proteinExistence type="predicted"/>
<dbReference type="EMBL" id="CAJJDN010000019">
    <property type="protein sequence ID" value="CAD8064747.1"/>
    <property type="molecule type" value="Genomic_DNA"/>
</dbReference>
<reference evidence="1" key="1">
    <citation type="submission" date="2021-01" db="EMBL/GenBank/DDBJ databases">
        <authorList>
            <consortium name="Genoscope - CEA"/>
            <person name="William W."/>
        </authorList>
    </citation>
    <scope>NUCLEOTIDE SEQUENCE</scope>
</reference>
<dbReference type="Proteomes" id="UP000692954">
    <property type="component" value="Unassembled WGS sequence"/>
</dbReference>
<comment type="caution">
    <text evidence="1">The sequence shown here is derived from an EMBL/GenBank/DDBJ whole genome shotgun (WGS) entry which is preliminary data.</text>
</comment>